<evidence type="ECO:0000313" key="2">
    <source>
        <dbReference type="Proteomes" id="UP000199475"/>
    </source>
</evidence>
<dbReference type="SUPFAM" id="SSF56784">
    <property type="entry name" value="HAD-like"/>
    <property type="match status" value="1"/>
</dbReference>
<organism evidence="1 2">
    <name type="scientific">Tessaracoccus oleiagri</name>
    <dbReference type="NCBI Taxonomy" id="686624"/>
    <lineage>
        <taxon>Bacteria</taxon>
        <taxon>Bacillati</taxon>
        <taxon>Actinomycetota</taxon>
        <taxon>Actinomycetes</taxon>
        <taxon>Propionibacteriales</taxon>
        <taxon>Propionibacteriaceae</taxon>
        <taxon>Tessaracoccus</taxon>
    </lineage>
</organism>
<dbReference type="PANTHER" id="PTHR18901">
    <property type="entry name" value="2-DEOXYGLUCOSE-6-PHOSPHATE PHOSPHATASE 2"/>
    <property type="match status" value="1"/>
</dbReference>
<accession>A0A1G9J6G9</accession>
<dbReference type="SFLD" id="SFLDS00003">
    <property type="entry name" value="Haloacid_Dehalogenase"/>
    <property type="match status" value="1"/>
</dbReference>
<dbReference type="InterPro" id="IPR006439">
    <property type="entry name" value="HAD-SF_hydro_IA"/>
</dbReference>
<protein>
    <submittedName>
        <fullName evidence="1">Haloacid dehalogenase superfamily, subfamily IA, variant 3 with third motif having DD or ED</fullName>
    </submittedName>
</protein>
<dbReference type="AlphaFoldDB" id="A0A1G9J6G9"/>
<reference evidence="1 2" key="1">
    <citation type="submission" date="2016-10" db="EMBL/GenBank/DDBJ databases">
        <authorList>
            <person name="de Groot N.N."/>
        </authorList>
    </citation>
    <scope>NUCLEOTIDE SEQUENCE [LARGE SCALE GENOMIC DNA]</scope>
    <source>
        <strain evidence="1 2">CGMCC 1.9159</strain>
    </source>
</reference>
<dbReference type="PANTHER" id="PTHR18901:SF38">
    <property type="entry name" value="PSEUDOURIDINE-5'-PHOSPHATASE"/>
    <property type="match status" value="1"/>
</dbReference>
<dbReference type="InterPro" id="IPR036412">
    <property type="entry name" value="HAD-like_sf"/>
</dbReference>
<dbReference type="NCBIfam" id="TIGR01509">
    <property type="entry name" value="HAD-SF-IA-v3"/>
    <property type="match status" value="1"/>
</dbReference>
<dbReference type="InterPro" id="IPR023214">
    <property type="entry name" value="HAD_sf"/>
</dbReference>
<dbReference type="SFLD" id="SFLDG01129">
    <property type="entry name" value="C1.5:_HAD__Beta-PGM__Phosphata"/>
    <property type="match status" value="1"/>
</dbReference>
<dbReference type="InterPro" id="IPR023198">
    <property type="entry name" value="PGP-like_dom2"/>
</dbReference>
<gene>
    <name evidence="1" type="ORF">SAMN04488242_1065</name>
</gene>
<proteinExistence type="predicted"/>
<dbReference type="PRINTS" id="PR00413">
    <property type="entry name" value="HADHALOGNASE"/>
</dbReference>
<dbReference type="RefSeq" id="WP_218118355.1">
    <property type="nucleotide sequence ID" value="NZ_FNGP01000002.1"/>
</dbReference>
<dbReference type="Proteomes" id="UP000199475">
    <property type="component" value="Unassembled WGS sequence"/>
</dbReference>
<name>A0A1G9J6G9_9ACTN</name>
<dbReference type="CDD" id="cd07505">
    <property type="entry name" value="HAD_BPGM-like"/>
    <property type="match status" value="1"/>
</dbReference>
<evidence type="ECO:0000313" key="1">
    <source>
        <dbReference type="EMBL" id="SDL33109.1"/>
    </source>
</evidence>
<dbReference type="Gene3D" id="1.10.150.240">
    <property type="entry name" value="Putative phosphatase, domain 2"/>
    <property type="match status" value="1"/>
</dbReference>
<dbReference type="SFLD" id="SFLDG01135">
    <property type="entry name" value="C1.5.6:_HAD__Beta-PGM__Phospha"/>
    <property type="match status" value="1"/>
</dbReference>
<keyword evidence="2" id="KW-1185">Reference proteome</keyword>
<dbReference type="Gene3D" id="3.40.50.1000">
    <property type="entry name" value="HAD superfamily/HAD-like"/>
    <property type="match status" value="1"/>
</dbReference>
<dbReference type="Pfam" id="PF00702">
    <property type="entry name" value="Hydrolase"/>
    <property type="match status" value="1"/>
</dbReference>
<dbReference type="EMBL" id="FNGP01000002">
    <property type="protein sequence ID" value="SDL33109.1"/>
    <property type="molecule type" value="Genomic_DNA"/>
</dbReference>
<sequence>MALDAVIFDLDGTLTDTEEVWDEVRRGLAAEAGIPWGPDDTRAMMGMSTQEWSHYLTESVGLPMTPEEAARATVQGMATKYLEGIQLMPGAVEAVKRMAERYPIAIVSSSPRLLIETATEVMGVADLLRATVSTEEVDRGKPAPDGYLRACELLGVRPGHTLAVEDTHNGILSALNAGLEVVAVPGRFHPPGPQILERTTVIPNLDELTYELVESLF</sequence>
<dbReference type="STRING" id="686624.SAMN04488242_1065"/>